<dbReference type="Proteomes" id="UP000315303">
    <property type="component" value="Unassembled WGS sequence"/>
</dbReference>
<evidence type="ECO:0000313" key="1">
    <source>
        <dbReference type="EMBL" id="TPH15534.1"/>
    </source>
</evidence>
<dbReference type="EMBL" id="SAWY01000019">
    <property type="protein sequence ID" value="TPH15534.1"/>
    <property type="molecule type" value="Genomic_DNA"/>
</dbReference>
<dbReference type="OrthoDB" id="6249819at2"/>
<gene>
    <name evidence="1" type="ORF">EPA86_08090</name>
</gene>
<comment type="caution">
    <text evidence="1">The sequence shown here is derived from an EMBL/GenBank/DDBJ whole genome shotgun (WGS) entry which is preliminary data.</text>
</comment>
<protein>
    <submittedName>
        <fullName evidence="1">Uncharacterized protein</fullName>
    </submittedName>
</protein>
<proteinExistence type="predicted"/>
<name>A0A502KWT7_9GAMM</name>
<evidence type="ECO:0000313" key="2">
    <source>
        <dbReference type="Proteomes" id="UP000315303"/>
    </source>
</evidence>
<keyword evidence="2" id="KW-1185">Reference proteome</keyword>
<dbReference type="RefSeq" id="WP_140602932.1">
    <property type="nucleotide sequence ID" value="NZ_SAWY01000019.1"/>
</dbReference>
<dbReference type="AlphaFoldDB" id="A0A502KWT7"/>
<organism evidence="1 2">
    <name type="scientific">Litorilituus lipolyticus</name>
    <dbReference type="NCBI Taxonomy" id="2491017"/>
    <lineage>
        <taxon>Bacteria</taxon>
        <taxon>Pseudomonadati</taxon>
        <taxon>Pseudomonadota</taxon>
        <taxon>Gammaproteobacteria</taxon>
        <taxon>Alteromonadales</taxon>
        <taxon>Colwelliaceae</taxon>
        <taxon>Litorilituus</taxon>
    </lineage>
</organism>
<reference evidence="1 2" key="1">
    <citation type="submission" date="2019-01" db="EMBL/GenBank/DDBJ databases">
        <title>Litorilituus lipolytica sp. nov., isolated from intertidal sand of the Yellow Sea in China.</title>
        <authorList>
            <person name="Liu A."/>
        </authorList>
    </citation>
    <scope>NUCLEOTIDE SEQUENCE [LARGE SCALE GENOMIC DNA]</scope>
    <source>
        <strain evidence="1 2">RZ04</strain>
    </source>
</reference>
<accession>A0A502KWT7</accession>
<sequence>MINLFKKLQTNVLAIFIFTVGFPVYASDSFPSILNYYPLSDYQVIKSYTAKKKTKEPYDIKTTQALIKKLKNKGASIGADAVIIIEKKVKKTLNSAKSYGHRQDGISEFYVSYEAELIKYSQGDVKLSSRATPYNEKGYKQVKSVITTARIKTKFVFKPPVKPKLHRPEVLTNEVSAIKGIYGLTISSTYEEVRETLGDPSVELQVSTDELILGYGRSHWFHFKNNEVVKVQTRIAPLSTTLLNEIPLLDFYDDKVWFVNGAIERNASLTKVKEVLGSDLALNNKNQIIVKEDNATLILHFDYSIDHETNKKHFYLSDFTLQSSEHLPAKLQASSQREAQFDAISGVYAKLQAESGIDAKLLESQLGNPVGRIYKSASHFLTLFNSNLYVETKREDIRSISFVEEVFAQQVSRELDIPWYLNEFKQDGKLDEMRQKFPIEAFELDNEVSIDTDNYQVTLYFEESKGASRLYEAKLVIY</sequence>